<evidence type="ECO:0000313" key="6">
    <source>
        <dbReference type="Proteomes" id="UP000054558"/>
    </source>
</evidence>
<keyword evidence="6" id="KW-1185">Reference proteome</keyword>
<keyword evidence="3" id="KW-0067">ATP-binding</keyword>
<protein>
    <recommendedName>
        <fullName evidence="4">AAA+ ATPase domain-containing protein</fullName>
    </recommendedName>
</protein>
<gene>
    <name evidence="5" type="ORF">KFL_006000010</name>
</gene>
<evidence type="ECO:0000256" key="3">
    <source>
        <dbReference type="ARBA" id="ARBA00022840"/>
    </source>
</evidence>
<feature type="domain" description="AAA+ ATPase" evidence="4">
    <location>
        <begin position="127"/>
        <end position="248"/>
    </location>
</feature>
<dbReference type="PANTHER" id="PTHR23073">
    <property type="entry name" value="26S PROTEASOME REGULATORY SUBUNIT"/>
    <property type="match status" value="1"/>
</dbReference>
<dbReference type="OrthoDB" id="10042665at2759"/>
<keyword evidence="2" id="KW-0547">Nucleotide-binding</keyword>
<dbReference type="InterPro" id="IPR003593">
    <property type="entry name" value="AAA+_ATPase"/>
</dbReference>
<dbReference type="Gene3D" id="3.40.50.300">
    <property type="entry name" value="P-loop containing nucleotide triphosphate hydrolases"/>
    <property type="match status" value="2"/>
</dbReference>
<comment type="similarity">
    <text evidence="1">Belongs to the AAA ATPase family.</text>
</comment>
<dbReference type="InterPro" id="IPR027417">
    <property type="entry name" value="P-loop_NTPase"/>
</dbReference>
<dbReference type="GO" id="GO:0016887">
    <property type="term" value="F:ATP hydrolysis activity"/>
    <property type="evidence" value="ECO:0007669"/>
    <property type="project" value="InterPro"/>
</dbReference>
<dbReference type="CDD" id="cd19481">
    <property type="entry name" value="RecA-like_protease"/>
    <property type="match status" value="2"/>
</dbReference>
<dbReference type="AlphaFoldDB" id="A0A1Y1INA4"/>
<dbReference type="GO" id="GO:0005524">
    <property type="term" value="F:ATP binding"/>
    <property type="evidence" value="ECO:0007669"/>
    <property type="project" value="UniProtKB-KW"/>
</dbReference>
<proteinExistence type="inferred from homology"/>
<dbReference type="InterPro" id="IPR050221">
    <property type="entry name" value="26S_Proteasome_ATPase"/>
</dbReference>
<evidence type="ECO:0000259" key="4">
    <source>
        <dbReference type="SMART" id="SM00382"/>
    </source>
</evidence>
<dbReference type="InterPro" id="IPR003959">
    <property type="entry name" value="ATPase_AAA_core"/>
</dbReference>
<sequence>MTVYQILNTFCETFEEQVSRRVHFYKAAKLVQSGVLKLGEISRGWGSDLVSTPVEVDRRTLDFVVGLDTELNELVEGSHLYTPQITLDRVVLPSEQKDMVLKTLSSFEAYAEKRAEYGLEDTISYGAGLVILFCGPSGTGKTMTVNALAHHLKKRVLLVNLPSLGAAQGDLNFKWLFREAKVNDAVLFFDECESVFETREHGSKQVNVLLTEMERHRGIVFLATNRPYDLDEAMHRRITLVVEFTPPDHLLRVDIWKSLLPPKLPLAEGIDLKKIALKYELTGGFIKNAIISSLLLAIGRSADPLTVTEADLMEGCRLQLRGSLRMKAFDRRVVPKSGLDALVVSAGLEQQLQEIAHFDKARQILFGQWGFSEQMRERQGISCLFHGLPGTGKTMAAECLGFEMGKPIKFVNCAELVNKYVGETGKNIEKVFEEAKMLDALLVFDEAEGLFGARHAADTGSAARYANMDVGLQLHHLERFPGALVLITNTIDNIDKAFFRRIKFVLEFESPDAKLRAKLWKSMIPDKVPVEGTIDYDLLGQRFEYAGGSIASAVFRAAARAALRVDGSMKLKMDDLLTAAEEETKKTGENGVKHKSMFL</sequence>
<accession>A0A1Y1INA4</accession>
<dbReference type="Proteomes" id="UP000054558">
    <property type="component" value="Unassembled WGS sequence"/>
</dbReference>
<evidence type="ECO:0000256" key="2">
    <source>
        <dbReference type="ARBA" id="ARBA00022741"/>
    </source>
</evidence>
<dbReference type="GO" id="GO:0000502">
    <property type="term" value="C:proteasome complex"/>
    <property type="evidence" value="ECO:0007669"/>
    <property type="project" value="UniProtKB-ARBA"/>
</dbReference>
<evidence type="ECO:0000313" key="5">
    <source>
        <dbReference type="EMBL" id="GAQ90097.1"/>
    </source>
</evidence>
<dbReference type="SMART" id="SM00382">
    <property type="entry name" value="AAA"/>
    <property type="match status" value="2"/>
</dbReference>
<dbReference type="Pfam" id="PF22977">
    <property type="entry name" value="WHD"/>
    <property type="match status" value="1"/>
</dbReference>
<dbReference type="Pfam" id="PF00004">
    <property type="entry name" value="AAA"/>
    <property type="match status" value="2"/>
</dbReference>
<organism evidence="5 6">
    <name type="scientific">Klebsormidium nitens</name>
    <name type="common">Green alga</name>
    <name type="synonym">Ulothrix nitens</name>
    <dbReference type="NCBI Taxonomy" id="105231"/>
    <lineage>
        <taxon>Eukaryota</taxon>
        <taxon>Viridiplantae</taxon>
        <taxon>Streptophyta</taxon>
        <taxon>Klebsormidiophyceae</taxon>
        <taxon>Klebsormidiales</taxon>
        <taxon>Klebsormidiaceae</taxon>
        <taxon>Klebsormidium</taxon>
    </lineage>
</organism>
<dbReference type="STRING" id="105231.A0A1Y1INA4"/>
<dbReference type="InterPro" id="IPR054472">
    <property type="entry name" value="WHD"/>
</dbReference>
<reference evidence="5 6" key="1">
    <citation type="journal article" date="2014" name="Nat. Commun.">
        <title>Klebsormidium flaccidum genome reveals primary factors for plant terrestrial adaptation.</title>
        <authorList>
            <person name="Hori K."/>
            <person name="Maruyama F."/>
            <person name="Fujisawa T."/>
            <person name="Togashi T."/>
            <person name="Yamamoto N."/>
            <person name="Seo M."/>
            <person name="Sato S."/>
            <person name="Yamada T."/>
            <person name="Mori H."/>
            <person name="Tajima N."/>
            <person name="Moriyama T."/>
            <person name="Ikeuchi M."/>
            <person name="Watanabe M."/>
            <person name="Wada H."/>
            <person name="Kobayashi K."/>
            <person name="Saito M."/>
            <person name="Masuda T."/>
            <person name="Sasaki-Sekimoto Y."/>
            <person name="Mashiguchi K."/>
            <person name="Awai K."/>
            <person name="Shimojima M."/>
            <person name="Masuda S."/>
            <person name="Iwai M."/>
            <person name="Nobusawa T."/>
            <person name="Narise T."/>
            <person name="Kondo S."/>
            <person name="Saito H."/>
            <person name="Sato R."/>
            <person name="Murakawa M."/>
            <person name="Ihara Y."/>
            <person name="Oshima-Yamada Y."/>
            <person name="Ohtaka K."/>
            <person name="Satoh M."/>
            <person name="Sonobe K."/>
            <person name="Ishii M."/>
            <person name="Ohtani R."/>
            <person name="Kanamori-Sato M."/>
            <person name="Honoki R."/>
            <person name="Miyazaki D."/>
            <person name="Mochizuki H."/>
            <person name="Umetsu J."/>
            <person name="Higashi K."/>
            <person name="Shibata D."/>
            <person name="Kamiya Y."/>
            <person name="Sato N."/>
            <person name="Nakamura Y."/>
            <person name="Tabata S."/>
            <person name="Ida S."/>
            <person name="Kurokawa K."/>
            <person name="Ohta H."/>
        </authorList>
    </citation>
    <scope>NUCLEOTIDE SEQUENCE [LARGE SCALE GENOMIC DNA]</scope>
    <source>
        <strain evidence="5 6">NIES-2285</strain>
    </source>
</reference>
<name>A0A1Y1INA4_KLENI</name>
<dbReference type="OMA" id="EWIPRME"/>
<evidence type="ECO:0000256" key="1">
    <source>
        <dbReference type="ARBA" id="ARBA00006914"/>
    </source>
</evidence>
<dbReference type="SUPFAM" id="SSF52540">
    <property type="entry name" value="P-loop containing nucleoside triphosphate hydrolases"/>
    <property type="match status" value="2"/>
</dbReference>
<feature type="domain" description="AAA+ ATPase" evidence="4">
    <location>
        <begin position="379"/>
        <end position="512"/>
    </location>
</feature>
<dbReference type="EMBL" id="DF237549">
    <property type="protein sequence ID" value="GAQ90097.1"/>
    <property type="molecule type" value="Genomic_DNA"/>
</dbReference>